<evidence type="ECO:0000256" key="2">
    <source>
        <dbReference type="SAM" id="Phobius"/>
    </source>
</evidence>
<evidence type="ECO:0000313" key="4">
    <source>
        <dbReference type="Proteomes" id="UP000469215"/>
    </source>
</evidence>
<dbReference type="Proteomes" id="UP000469215">
    <property type="component" value="Unassembled WGS sequence"/>
</dbReference>
<sequence>MADDEKNTDDLMSRRMRSGSQAEEPQRAEPAADSAAASDRVDEESLDDTVAFEAFPAVKPQTSQRPAVPSAGAKPDMLSDEEWAAITGAPAAEPDATAVGAVPAGAAAAAGSTAAGATGAAGASSAKPRRRYTFVDVIATLWIALGTPFVLIALGVRVVASGLFLKFEYFYRPGFPADPYGFSADDRMHFASYTVDYLSNMDGSRYLTDIAQGEGSPLFTQPEIAHMADVKSIISLLYLVAVVAVIGAIIAGLALCRKHGPGMHAGLRWGAILTLLITVGAVVVALFGFETFFANFHRVLFPGGNWEFYLDDSLIRLFPQTFWMDAGIGGGAIVILAALALLGISAIGGRRRREAKRLREVQRARAERTRKAERDAAKEAEKSDRAAAKAAKG</sequence>
<feature type="compositionally biased region" description="Basic and acidic residues" evidence="1">
    <location>
        <begin position="360"/>
        <end position="387"/>
    </location>
</feature>
<feature type="region of interest" description="Disordered" evidence="1">
    <location>
        <begin position="360"/>
        <end position="393"/>
    </location>
</feature>
<reference evidence="3 4" key="1">
    <citation type="submission" date="2020-01" db="EMBL/GenBank/DDBJ databases">
        <authorList>
            <person name="Deng T."/>
        </authorList>
    </citation>
    <scope>NUCLEOTIDE SEQUENCE [LARGE SCALE GENOMIC DNA]</scope>
    <source>
        <strain evidence="3 4">5221</strain>
    </source>
</reference>
<feature type="region of interest" description="Disordered" evidence="1">
    <location>
        <begin position="1"/>
        <end position="75"/>
    </location>
</feature>
<dbReference type="EMBL" id="WWEQ01000032">
    <property type="protein sequence ID" value="MYM19992.1"/>
    <property type="molecule type" value="Genomic_DNA"/>
</dbReference>
<dbReference type="NCBIfam" id="TIGR01906">
    <property type="entry name" value="integ_TIGR01906"/>
    <property type="match status" value="1"/>
</dbReference>
<evidence type="ECO:0000313" key="3">
    <source>
        <dbReference type="EMBL" id="MYM19992.1"/>
    </source>
</evidence>
<keyword evidence="2" id="KW-1133">Transmembrane helix</keyword>
<feature type="transmembrane region" description="Helical" evidence="2">
    <location>
        <begin position="326"/>
        <end position="349"/>
    </location>
</feature>
<dbReference type="AlphaFoldDB" id="A0A6N9H918"/>
<keyword evidence="2" id="KW-0472">Membrane</keyword>
<comment type="caution">
    <text evidence="3">The sequence shown here is derived from an EMBL/GenBank/DDBJ whole genome shotgun (WGS) entry which is preliminary data.</text>
</comment>
<dbReference type="Pfam" id="PF07314">
    <property type="entry name" value="Lit"/>
    <property type="match status" value="1"/>
</dbReference>
<dbReference type="RefSeq" id="WP_160953419.1">
    <property type="nucleotide sequence ID" value="NZ_WWEQ01000032.1"/>
</dbReference>
<name>A0A6N9H918_9MICO</name>
<feature type="transmembrane region" description="Helical" evidence="2">
    <location>
        <begin position="137"/>
        <end position="160"/>
    </location>
</feature>
<accession>A0A6N9H918</accession>
<keyword evidence="4" id="KW-1185">Reference proteome</keyword>
<proteinExistence type="predicted"/>
<feature type="compositionally biased region" description="Basic and acidic residues" evidence="1">
    <location>
        <begin position="1"/>
        <end position="13"/>
    </location>
</feature>
<keyword evidence="2" id="KW-0812">Transmembrane</keyword>
<evidence type="ECO:0000256" key="1">
    <source>
        <dbReference type="SAM" id="MobiDB-lite"/>
    </source>
</evidence>
<feature type="transmembrane region" description="Helical" evidence="2">
    <location>
        <begin position="267"/>
        <end position="289"/>
    </location>
</feature>
<organism evidence="3 4">
    <name type="scientific">Brevibacterium rongguiense</name>
    <dbReference type="NCBI Taxonomy" id="2695267"/>
    <lineage>
        <taxon>Bacteria</taxon>
        <taxon>Bacillati</taxon>
        <taxon>Actinomycetota</taxon>
        <taxon>Actinomycetes</taxon>
        <taxon>Micrococcales</taxon>
        <taxon>Brevibacteriaceae</taxon>
        <taxon>Brevibacterium</taxon>
    </lineage>
</organism>
<feature type="compositionally biased region" description="Low complexity" evidence="1">
    <location>
        <begin position="28"/>
        <end position="38"/>
    </location>
</feature>
<protein>
    <submittedName>
        <fullName evidence="3">TIGR01906 family membrane protein</fullName>
    </submittedName>
</protein>
<feature type="transmembrane region" description="Helical" evidence="2">
    <location>
        <begin position="233"/>
        <end position="255"/>
    </location>
</feature>
<gene>
    <name evidence="3" type="ORF">GSY69_08440</name>
</gene>
<dbReference type="InterPro" id="IPR010178">
    <property type="entry name" value="Lit"/>
</dbReference>